<reference evidence="4" key="1">
    <citation type="submission" date="2016-10" db="EMBL/GenBank/DDBJ databases">
        <authorList>
            <person name="Varghese N."/>
            <person name="Submissions S."/>
        </authorList>
    </citation>
    <scope>NUCLEOTIDE SEQUENCE [LARGE SCALE GENOMIC DNA]</scope>
    <source>
        <strain evidence="4">DSM 23445</strain>
    </source>
</reference>
<gene>
    <name evidence="3" type="ORF">SAMN04489724_0703</name>
</gene>
<sequence length="339" mass="39091">MSKASIVISLDFELHWGRFDKYRLEDYQGYYKTTLAVIPKILDLFERYQIRATWATVGMLMAENWEEWNHFAPSRKPDFHKEKYSAYTWGQQSNSASLPGLFAPDQVKMIASLAGQELASHTFSHFYTGEKGSSLEAFESDLLAAKAIAKSKFGLDVQSLVFPRNQYHSQVLEIAAKSGFKAARTNPSDWFWQETSKENLLKKVFRTGDTLFPMGSPVTFDLEKCTIEPLVQIPSSRLLRPYRENSIFNKLRIERIISEIDSACKLKKAYHLWWHPHNFGHCPNENLNILEELLIHIHNAVEGGELESLSMRDVSQRMLEGSPDRKKEKQKTEIIKIVK</sequence>
<dbReference type="Proteomes" id="UP000199673">
    <property type="component" value="Unassembled WGS sequence"/>
</dbReference>
<evidence type="ECO:0000259" key="2">
    <source>
        <dbReference type="Pfam" id="PF01522"/>
    </source>
</evidence>
<dbReference type="InterPro" id="IPR002509">
    <property type="entry name" value="NODB_dom"/>
</dbReference>
<protein>
    <submittedName>
        <fullName evidence="3">Polysaccharide deacetylase</fullName>
    </submittedName>
</protein>
<evidence type="ECO:0000256" key="1">
    <source>
        <dbReference type="SAM" id="MobiDB-lite"/>
    </source>
</evidence>
<dbReference type="GO" id="GO:0016810">
    <property type="term" value="F:hydrolase activity, acting on carbon-nitrogen (but not peptide) bonds"/>
    <property type="evidence" value="ECO:0007669"/>
    <property type="project" value="InterPro"/>
</dbReference>
<dbReference type="Pfam" id="PF01522">
    <property type="entry name" value="Polysacc_deac_1"/>
    <property type="match status" value="1"/>
</dbReference>
<dbReference type="SUPFAM" id="SSF88713">
    <property type="entry name" value="Glycoside hydrolase/deacetylase"/>
    <property type="match status" value="1"/>
</dbReference>
<dbReference type="Gene3D" id="3.20.20.370">
    <property type="entry name" value="Glycoside hydrolase/deacetylase"/>
    <property type="match status" value="1"/>
</dbReference>
<dbReference type="EMBL" id="FPBF01000001">
    <property type="protein sequence ID" value="SFT42589.1"/>
    <property type="molecule type" value="Genomic_DNA"/>
</dbReference>
<dbReference type="GO" id="GO:0005975">
    <property type="term" value="P:carbohydrate metabolic process"/>
    <property type="evidence" value="ECO:0007669"/>
    <property type="project" value="InterPro"/>
</dbReference>
<evidence type="ECO:0000313" key="4">
    <source>
        <dbReference type="Proteomes" id="UP000199673"/>
    </source>
</evidence>
<feature type="domain" description="NodB homology" evidence="2">
    <location>
        <begin position="37"/>
        <end position="182"/>
    </location>
</feature>
<name>A0A1I6XW19_9BACT</name>
<organism evidence="3 4">
    <name type="scientific">Algoriphagus locisalis</name>
    <dbReference type="NCBI Taxonomy" id="305507"/>
    <lineage>
        <taxon>Bacteria</taxon>
        <taxon>Pseudomonadati</taxon>
        <taxon>Bacteroidota</taxon>
        <taxon>Cytophagia</taxon>
        <taxon>Cytophagales</taxon>
        <taxon>Cyclobacteriaceae</taxon>
        <taxon>Algoriphagus</taxon>
    </lineage>
</organism>
<dbReference type="InterPro" id="IPR011330">
    <property type="entry name" value="Glyco_hydro/deAcase_b/a-brl"/>
</dbReference>
<feature type="compositionally biased region" description="Basic and acidic residues" evidence="1">
    <location>
        <begin position="322"/>
        <end position="339"/>
    </location>
</feature>
<accession>A0A1I6XW19</accession>
<evidence type="ECO:0000313" key="3">
    <source>
        <dbReference type="EMBL" id="SFT42589.1"/>
    </source>
</evidence>
<dbReference type="RefSeq" id="WP_211482871.1">
    <property type="nucleotide sequence ID" value="NZ_FPBF01000001.1"/>
</dbReference>
<dbReference type="STRING" id="305507.SAMN04489724_0703"/>
<keyword evidence="4" id="KW-1185">Reference proteome</keyword>
<dbReference type="AlphaFoldDB" id="A0A1I6XW19"/>
<feature type="region of interest" description="Disordered" evidence="1">
    <location>
        <begin position="317"/>
        <end position="339"/>
    </location>
</feature>
<proteinExistence type="predicted"/>